<organism evidence="1 2">
    <name type="scientific">Brachionus plicatilis</name>
    <name type="common">Marine rotifer</name>
    <name type="synonym">Brachionus muelleri</name>
    <dbReference type="NCBI Taxonomy" id="10195"/>
    <lineage>
        <taxon>Eukaryota</taxon>
        <taxon>Metazoa</taxon>
        <taxon>Spiralia</taxon>
        <taxon>Gnathifera</taxon>
        <taxon>Rotifera</taxon>
        <taxon>Eurotatoria</taxon>
        <taxon>Monogononta</taxon>
        <taxon>Pseudotrocha</taxon>
        <taxon>Ploima</taxon>
        <taxon>Brachionidae</taxon>
        <taxon>Brachionus</taxon>
    </lineage>
</organism>
<accession>A0A3M7RQR9</accession>
<evidence type="ECO:0000313" key="2">
    <source>
        <dbReference type="Proteomes" id="UP000276133"/>
    </source>
</evidence>
<gene>
    <name evidence="1" type="ORF">BpHYR1_013148</name>
</gene>
<name>A0A3M7RQR9_BRAPC</name>
<keyword evidence="2" id="KW-1185">Reference proteome</keyword>
<reference evidence="1 2" key="1">
    <citation type="journal article" date="2018" name="Sci. Rep.">
        <title>Genomic signatures of local adaptation to the degree of environmental predictability in rotifers.</title>
        <authorList>
            <person name="Franch-Gras L."/>
            <person name="Hahn C."/>
            <person name="Garcia-Roger E.M."/>
            <person name="Carmona M.J."/>
            <person name="Serra M."/>
            <person name="Gomez A."/>
        </authorList>
    </citation>
    <scope>NUCLEOTIDE SEQUENCE [LARGE SCALE GENOMIC DNA]</scope>
    <source>
        <strain evidence="1">HYR1</strain>
    </source>
</reference>
<dbReference type="AlphaFoldDB" id="A0A3M7RQR9"/>
<proteinExistence type="predicted"/>
<dbReference type="Proteomes" id="UP000276133">
    <property type="component" value="Unassembled WGS sequence"/>
</dbReference>
<dbReference type="EMBL" id="REGN01002841">
    <property type="protein sequence ID" value="RNA25894.1"/>
    <property type="molecule type" value="Genomic_DNA"/>
</dbReference>
<evidence type="ECO:0000313" key="1">
    <source>
        <dbReference type="EMBL" id="RNA25894.1"/>
    </source>
</evidence>
<protein>
    <submittedName>
        <fullName evidence="1">Uncharacterized protein</fullName>
    </submittedName>
</protein>
<comment type="caution">
    <text evidence="1">The sequence shown here is derived from an EMBL/GenBank/DDBJ whole genome shotgun (WGS) entry which is preliminary data.</text>
</comment>
<dbReference type="OrthoDB" id="1421278at2759"/>
<sequence length="119" mass="13453">MSKSSRTDSKKQKNLSGDPLERVDKLVYLGSMVSSKSTSAEETRRRISLGAFKFHQLRKAVWDQTVLSTRTKPRSIRRPCCLQSSMELRHGLATMMIMPNSTVFTSGDCSNWRAPGEWA</sequence>